<gene>
    <name evidence="3" type="ORF">C1H46_028841</name>
</gene>
<dbReference type="NCBIfam" id="TIGR01571">
    <property type="entry name" value="A_thal_Cys_rich"/>
    <property type="match status" value="1"/>
</dbReference>
<dbReference type="PANTHER" id="PTHR15907">
    <property type="entry name" value="DUF614 FAMILY PROTEIN-RELATED"/>
    <property type="match status" value="1"/>
</dbReference>
<comment type="caution">
    <text evidence="3">The sequence shown here is derived from an EMBL/GenBank/DDBJ whole genome shotgun (WGS) entry which is preliminary data.</text>
</comment>
<dbReference type="Proteomes" id="UP000315295">
    <property type="component" value="Unassembled WGS sequence"/>
</dbReference>
<sequence length="375" mass="41959">MEHQPNQAAPLVFHSQASKLASLHVHVQNPPHHHHHHQPQQLPPPNNPNINSLINIINKGPSPDHEAGNHQANPSSSSHKNAGISRPYHQADHDHYHHQHARPLHVVQLPPSNLHSANLILHQQINNWPHHNYNAFVPSAPRPPSSTYYTPPHHRAASADAFNHFHHHHHRADSADAIYYSSFPPHQQLQLQYHNHASAARNQPQPVLHYNNHFAETGIPIQNIEYVPVLLTPAGIDGTWKTGLFECMEDPPNSVMTLLCPCWTFGQIAEIVDNGRSSCATNTLICMLVMLCIFVPCLLSCTYRKKLRNKFDLPESPAPDCISHFLCEWVGRKHGANSEHAAKAASCYESTCYPKNDGLLNKTRSVATSVMTCSP</sequence>
<evidence type="ECO:0000313" key="3">
    <source>
        <dbReference type="EMBL" id="TQD85667.1"/>
    </source>
</evidence>
<keyword evidence="2" id="KW-0472">Membrane</keyword>
<dbReference type="AlphaFoldDB" id="A0A540LGQ7"/>
<dbReference type="STRING" id="106549.A0A540LGQ7"/>
<feature type="region of interest" description="Disordered" evidence="1">
    <location>
        <begin position="29"/>
        <end position="88"/>
    </location>
</feature>
<evidence type="ECO:0000313" key="4">
    <source>
        <dbReference type="Proteomes" id="UP000315295"/>
    </source>
</evidence>
<proteinExistence type="predicted"/>
<keyword evidence="4" id="KW-1185">Reference proteome</keyword>
<dbReference type="InterPro" id="IPR006461">
    <property type="entry name" value="PLAC_motif_containing"/>
</dbReference>
<reference evidence="3 4" key="1">
    <citation type="journal article" date="2019" name="G3 (Bethesda)">
        <title>Sequencing of a Wild Apple (Malus baccata) Genome Unravels the Differences Between Cultivated and Wild Apple Species Regarding Disease Resistance and Cold Tolerance.</title>
        <authorList>
            <person name="Chen X."/>
        </authorList>
    </citation>
    <scope>NUCLEOTIDE SEQUENCE [LARGE SCALE GENOMIC DNA]</scope>
    <source>
        <strain evidence="4">cv. Shandingzi</strain>
        <tissue evidence="3">Leaves</tissue>
    </source>
</reference>
<keyword evidence="2" id="KW-1133">Transmembrane helix</keyword>
<keyword evidence="2" id="KW-0812">Transmembrane</keyword>
<dbReference type="EMBL" id="VIEB01000589">
    <property type="protein sequence ID" value="TQD85667.1"/>
    <property type="molecule type" value="Genomic_DNA"/>
</dbReference>
<name>A0A540LGQ7_MALBA</name>
<protein>
    <submittedName>
        <fullName evidence="3">Uncharacterized protein</fullName>
    </submittedName>
</protein>
<feature type="compositionally biased region" description="Low complexity" evidence="1">
    <location>
        <begin position="48"/>
        <end position="58"/>
    </location>
</feature>
<evidence type="ECO:0000256" key="2">
    <source>
        <dbReference type="SAM" id="Phobius"/>
    </source>
</evidence>
<feature type="compositionally biased region" description="Polar residues" evidence="1">
    <location>
        <begin position="70"/>
        <end position="80"/>
    </location>
</feature>
<dbReference type="Pfam" id="PF04749">
    <property type="entry name" value="PLAC8"/>
    <property type="match status" value="1"/>
</dbReference>
<organism evidence="3 4">
    <name type="scientific">Malus baccata</name>
    <name type="common">Siberian crab apple</name>
    <name type="synonym">Pyrus baccata</name>
    <dbReference type="NCBI Taxonomy" id="106549"/>
    <lineage>
        <taxon>Eukaryota</taxon>
        <taxon>Viridiplantae</taxon>
        <taxon>Streptophyta</taxon>
        <taxon>Embryophyta</taxon>
        <taxon>Tracheophyta</taxon>
        <taxon>Spermatophyta</taxon>
        <taxon>Magnoliopsida</taxon>
        <taxon>eudicotyledons</taxon>
        <taxon>Gunneridae</taxon>
        <taxon>Pentapetalae</taxon>
        <taxon>rosids</taxon>
        <taxon>fabids</taxon>
        <taxon>Rosales</taxon>
        <taxon>Rosaceae</taxon>
        <taxon>Amygdaloideae</taxon>
        <taxon>Maleae</taxon>
        <taxon>Malus</taxon>
    </lineage>
</organism>
<feature type="transmembrane region" description="Helical" evidence="2">
    <location>
        <begin position="280"/>
        <end position="301"/>
    </location>
</feature>
<evidence type="ECO:0000256" key="1">
    <source>
        <dbReference type="SAM" id="MobiDB-lite"/>
    </source>
</evidence>
<accession>A0A540LGQ7</accession>